<evidence type="ECO:0000256" key="12">
    <source>
        <dbReference type="ARBA" id="ARBA00025337"/>
    </source>
</evidence>
<feature type="domain" description="AAA+ ATPase" evidence="14">
    <location>
        <begin position="198"/>
        <end position="344"/>
    </location>
</feature>
<dbReference type="Pfam" id="PF00448">
    <property type="entry name" value="SRP54"/>
    <property type="match status" value="1"/>
</dbReference>
<dbReference type="Proteomes" id="UP001243623">
    <property type="component" value="Chromosome"/>
</dbReference>
<evidence type="ECO:0000256" key="7">
    <source>
        <dbReference type="ARBA" id="ARBA00022795"/>
    </source>
</evidence>
<evidence type="ECO:0000256" key="4">
    <source>
        <dbReference type="ARBA" id="ARBA00022448"/>
    </source>
</evidence>
<dbReference type="RefSeq" id="WP_147668048.1">
    <property type="nucleotide sequence ID" value="NZ_CP120678.1"/>
</dbReference>
<keyword evidence="9" id="KW-0342">GTP-binding</keyword>
<dbReference type="InterPro" id="IPR020006">
    <property type="entry name" value="FlhF"/>
</dbReference>
<dbReference type="SUPFAM" id="SSF52540">
    <property type="entry name" value="P-loop containing nucleoside triphosphate hydrolases"/>
    <property type="match status" value="1"/>
</dbReference>
<dbReference type="KEGG" id="sgbi:P3F81_04660"/>
<gene>
    <name evidence="16" type="primary">flhF</name>
    <name evidence="16" type="ORF">P3F81_04660</name>
</gene>
<keyword evidence="4" id="KW-0813">Transport</keyword>
<dbReference type="GO" id="GO:0005886">
    <property type="term" value="C:plasma membrane"/>
    <property type="evidence" value="ECO:0007669"/>
    <property type="project" value="UniProtKB-SubCell"/>
</dbReference>
<dbReference type="InterPro" id="IPR003593">
    <property type="entry name" value="AAA+_ATPase"/>
</dbReference>
<evidence type="ECO:0000256" key="6">
    <source>
        <dbReference type="ARBA" id="ARBA00022741"/>
    </source>
</evidence>
<keyword evidence="16" id="KW-0966">Cell projection</keyword>
<evidence type="ECO:0000256" key="2">
    <source>
        <dbReference type="ARBA" id="ARBA00008531"/>
    </source>
</evidence>
<evidence type="ECO:0000256" key="9">
    <source>
        <dbReference type="ARBA" id="ARBA00023134"/>
    </source>
</evidence>
<keyword evidence="10" id="KW-0472">Membrane</keyword>
<keyword evidence="5" id="KW-1003">Cell membrane</keyword>
<accession>A0A9Y2ET19</accession>
<dbReference type="PANTHER" id="PTHR43134:SF3">
    <property type="entry name" value="FLAGELLAR BIOSYNTHESIS PROTEIN FLHF"/>
    <property type="match status" value="1"/>
</dbReference>
<dbReference type="GO" id="GO:0015031">
    <property type="term" value="P:protein transport"/>
    <property type="evidence" value="ECO:0007669"/>
    <property type="project" value="UniProtKB-KW"/>
</dbReference>
<evidence type="ECO:0000259" key="15">
    <source>
        <dbReference type="SMART" id="SM00962"/>
    </source>
</evidence>
<dbReference type="SMART" id="SM00962">
    <property type="entry name" value="SRP54"/>
    <property type="match status" value="1"/>
</dbReference>
<keyword evidence="6" id="KW-0547">Nucleotide-binding</keyword>
<evidence type="ECO:0000256" key="10">
    <source>
        <dbReference type="ARBA" id="ARBA00023136"/>
    </source>
</evidence>
<comment type="subcellular location">
    <subcellularLocation>
        <location evidence="1">Cell membrane</location>
        <topology evidence="1">Peripheral membrane protein</topology>
        <orientation evidence="1">Cytoplasmic side</orientation>
    </subcellularLocation>
</comment>
<keyword evidence="17" id="KW-1185">Reference proteome</keyword>
<comment type="function">
    <text evidence="12">Necessary for flagellar biosynthesis. May be involved in translocation of the flagellum.</text>
</comment>
<keyword evidence="16" id="KW-0969">Cilium</keyword>
<evidence type="ECO:0000256" key="13">
    <source>
        <dbReference type="NCBIfam" id="TIGR03499"/>
    </source>
</evidence>
<dbReference type="GO" id="GO:0006614">
    <property type="term" value="P:SRP-dependent cotranslational protein targeting to membrane"/>
    <property type="evidence" value="ECO:0007669"/>
    <property type="project" value="UniProtKB-UniRule"/>
</dbReference>
<keyword evidence="11" id="KW-1006">Bacterial flagellum protein export</keyword>
<dbReference type="AlphaFoldDB" id="A0A9Y2ET19"/>
<feature type="domain" description="SRP54-type proteins GTP-binding" evidence="15">
    <location>
        <begin position="199"/>
        <end position="390"/>
    </location>
</feature>
<proteinExistence type="inferred from homology"/>
<dbReference type="InterPro" id="IPR027417">
    <property type="entry name" value="P-loop_NTPase"/>
</dbReference>
<organism evidence="16 17">
    <name type="scientific">Selenobaculum gibii</name>
    <dbReference type="NCBI Taxonomy" id="3054208"/>
    <lineage>
        <taxon>Bacteria</taxon>
        <taxon>Bacillati</taxon>
        <taxon>Bacillota</taxon>
        <taxon>Negativicutes</taxon>
        <taxon>Selenomonadales</taxon>
        <taxon>Selenomonadaceae</taxon>
        <taxon>Selenobaculum</taxon>
    </lineage>
</organism>
<dbReference type="PANTHER" id="PTHR43134">
    <property type="entry name" value="SIGNAL RECOGNITION PARTICLE RECEPTOR SUBUNIT ALPHA"/>
    <property type="match status" value="1"/>
</dbReference>
<dbReference type="FunFam" id="3.40.50.300:FF:000695">
    <property type="entry name" value="Flagellar biosynthesis regulator FlhF"/>
    <property type="match status" value="1"/>
</dbReference>
<comment type="similarity">
    <text evidence="2">Belongs to the GTP-binding SRP family.</text>
</comment>
<dbReference type="NCBIfam" id="TIGR03499">
    <property type="entry name" value="FlhF"/>
    <property type="match status" value="1"/>
</dbReference>
<evidence type="ECO:0000256" key="8">
    <source>
        <dbReference type="ARBA" id="ARBA00022927"/>
    </source>
</evidence>
<dbReference type="Gene3D" id="3.40.50.300">
    <property type="entry name" value="P-loop containing nucleotide triphosphate hydrolases"/>
    <property type="match status" value="1"/>
</dbReference>
<evidence type="ECO:0000259" key="14">
    <source>
        <dbReference type="SMART" id="SM00382"/>
    </source>
</evidence>
<dbReference type="EMBL" id="CP120678">
    <property type="protein sequence ID" value="WIW71598.1"/>
    <property type="molecule type" value="Genomic_DNA"/>
</dbReference>
<sequence>MRIKAFTAMTVQDAMSQVKNELGAEAVILHTRKVKKGGFLGFFAKEVVEIMAAIEDVQEVAKSKTAGNESREPIKKEKIVLQNEKTDNNIYIPNQTSINAYKAQESLKNIKLDEKTLEKSEKNTKSQQVIDDNLQNNFNKESLFDILVENDVNPKVATSIVNAIQKYDAEGKDYLPLLADYFSKKFEPTIQIKEGTEKTKIVALIGATGVGKTTTIAKIAASFVLEKGCSVALITADTYRISAVEQLKTYSDIIGVPLEIVYSALELQTAITKHMDKQLVLIDTAGRSQYNSEQLDELRSLLTASEDIEKHLVLSSTTKYKDAVDIIKQFSQCSPDRVLFTKVDETSGIGTVISVLHEFPMHLSYLTTGQSVPDDIIIADPHKLAELVLKE</sequence>
<dbReference type="CDD" id="cd17873">
    <property type="entry name" value="FlhF"/>
    <property type="match status" value="1"/>
</dbReference>
<dbReference type="InterPro" id="IPR047040">
    <property type="entry name" value="FlhF__GTPase_dom"/>
</dbReference>
<name>A0A9Y2ET19_9FIRM</name>
<dbReference type="GO" id="GO:0044781">
    <property type="term" value="P:bacterial-type flagellum organization"/>
    <property type="evidence" value="ECO:0007669"/>
    <property type="project" value="UniProtKB-UniRule"/>
</dbReference>
<evidence type="ECO:0000256" key="3">
    <source>
        <dbReference type="ARBA" id="ARBA00014919"/>
    </source>
</evidence>
<dbReference type="InterPro" id="IPR000897">
    <property type="entry name" value="SRP54_GTPase_dom"/>
</dbReference>
<reference evidence="16" key="1">
    <citation type="submission" date="2023-03" db="EMBL/GenBank/DDBJ databases">
        <title>Selenobaculum gbiensis gen. nov. sp. nov., a new bacterium isolated from the gut microbiota of IBD patient.</title>
        <authorList>
            <person name="Yeo S."/>
            <person name="Park H."/>
            <person name="Huh C.S."/>
        </authorList>
    </citation>
    <scope>NUCLEOTIDE SEQUENCE</scope>
    <source>
        <strain evidence="16">ICN-92133</strain>
    </source>
</reference>
<protein>
    <recommendedName>
        <fullName evidence="3 13">Flagellar biosynthesis protein FlhF</fullName>
    </recommendedName>
</protein>
<dbReference type="SMART" id="SM00382">
    <property type="entry name" value="AAA"/>
    <property type="match status" value="1"/>
</dbReference>
<evidence type="ECO:0000313" key="17">
    <source>
        <dbReference type="Proteomes" id="UP001243623"/>
    </source>
</evidence>
<evidence type="ECO:0000256" key="1">
    <source>
        <dbReference type="ARBA" id="ARBA00004413"/>
    </source>
</evidence>
<evidence type="ECO:0000256" key="5">
    <source>
        <dbReference type="ARBA" id="ARBA00022475"/>
    </source>
</evidence>
<evidence type="ECO:0000256" key="11">
    <source>
        <dbReference type="ARBA" id="ARBA00023225"/>
    </source>
</evidence>
<dbReference type="GO" id="GO:0005525">
    <property type="term" value="F:GTP binding"/>
    <property type="evidence" value="ECO:0007669"/>
    <property type="project" value="UniProtKB-UniRule"/>
</dbReference>
<dbReference type="Gene3D" id="1.20.120.1380">
    <property type="entry name" value="Flagellar FlhF biosynthesis protein, N domain"/>
    <property type="match status" value="1"/>
</dbReference>
<keyword evidence="16" id="KW-0282">Flagellum</keyword>
<evidence type="ECO:0000313" key="16">
    <source>
        <dbReference type="EMBL" id="WIW71598.1"/>
    </source>
</evidence>
<dbReference type="GO" id="GO:0003924">
    <property type="term" value="F:GTPase activity"/>
    <property type="evidence" value="ECO:0007669"/>
    <property type="project" value="UniProtKB-UniRule"/>
</dbReference>
<keyword evidence="7" id="KW-1005">Bacterial flagellum biogenesis</keyword>
<dbReference type="GO" id="GO:0005047">
    <property type="term" value="F:signal recognition particle binding"/>
    <property type="evidence" value="ECO:0007669"/>
    <property type="project" value="TreeGrafter"/>
</dbReference>
<keyword evidence="8" id="KW-0653">Protein transport</keyword>